<feature type="region of interest" description="Disordered" evidence="3">
    <location>
        <begin position="1"/>
        <end position="69"/>
    </location>
</feature>
<feature type="binding site" evidence="2">
    <location>
        <position position="102"/>
    </location>
    <ligand>
        <name>Zn(2+)</name>
        <dbReference type="ChEBI" id="CHEBI:29105"/>
    </ligand>
</feature>
<feature type="binding site" evidence="2">
    <location>
        <position position="84"/>
    </location>
    <ligand>
        <name>Zn(2+)</name>
        <dbReference type="ChEBI" id="CHEBI:29105"/>
    </ligand>
</feature>
<gene>
    <name evidence="2" type="primary">rbpA</name>
    <name evidence="4" type="ORF">Sgou_07030</name>
</gene>
<feature type="binding site" evidence="2">
    <location>
        <position position="105"/>
    </location>
    <ligand>
        <name>Zn(2+)</name>
        <dbReference type="ChEBI" id="CHEBI:29105"/>
    </ligand>
</feature>
<feature type="region of interest" description="Disordered" evidence="3">
    <location>
        <begin position="104"/>
        <end position="125"/>
    </location>
</feature>
<comment type="caution">
    <text evidence="4">The sequence shown here is derived from an EMBL/GenBank/DDBJ whole genome shotgun (WGS) entry which is preliminary data.</text>
</comment>
<protein>
    <recommendedName>
        <fullName evidence="2">RNA polymerase-binding protein RbpA</fullName>
    </recommendedName>
</protein>
<proteinExistence type="inferred from homology"/>
<dbReference type="Proteomes" id="UP000480804">
    <property type="component" value="Unassembled WGS sequence"/>
</dbReference>
<reference evidence="4 5" key="1">
    <citation type="submission" date="2020-02" db="EMBL/GenBank/DDBJ databases">
        <title>Whole genome shotgun sequence of Streptomyces gougerotii NBRC 13043.</title>
        <authorList>
            <person name="Ichikawa N."/>
            <person name="Komaki H."/>
            <person name="Tamura T."/>
        </authorList>
    </citation>
    <scope>NUCLEOTIDE SEQUENCE [LARGE SCALE GENOMIC DNA]</scope>
    <source>
        <strain evidence="4 5">NBRC 13043</strain>
    </source>
</reference>
<accession>A0ABQ1D0K7</accession>
<evidence type="ECO:0000256" key="3">
    <source>
        <dbReference type="SAM" id="MobiDB-lite"/>
    </source>
</evidence>
<keyword evidence="5" id="KW-1185">Reference proteome</keyword>
<keyword evidence="2" id="KW-0805">Transcription regulation</keyword>
<comment type="similarity">
    <text evidence="2">Belongs to the RNA polymerase-binding protein RbpA family.</text>
</comment>
<comment type="function">
    <text evidence="2">Binds to RNA polymerase (RNAP), stimulating transcription from principal, but not alternative sigma factor promoters.</text>
</comment>
<dbReference type="InterPro" id="IPR025182">
    <property type="entry name" value="RNApol-bd_RbpA"/>
</dbReference>
<evidence type="ECO:0000313" key="4">
    <source>
        <dbReference type="EMBL" id="GFH76033.1"/>
    </source>
</evidence>
<feature type="compositionally biased region" description="Polar residues" evidence="3">
    <location>
        <begin position="37"/>
        <end position="48"/>
    </location>
</feature>
<name>A0ABQ1D0K7_9ACTN</name>
<dbReference type="InterPro" id="IPR038638">
    <property type="entry name" value="RbpA_sf"/>
</dbReference>
<evidence type="ECO:0000256" key="2">
    <source>
        <dbReference type="HAMAP-Rule" id="MF_01483"/>
    </source>
</evidence>
<evidence type="ECO:0000256" key="1">
    <source>
        <dbReference type="ARBA" id="ARBA00022723"/>
    </source>
</evidence>
<dbReference type="InterPro" id="IPR018527">
    <property type="entry name" value="Rubredoxin_Fe_BS"/>
</dbReference>
<sequence length="156" mass="16587">MRPAGTAFAEPSNPPPGRLSRHPYTGAPAAEPVTLRGTITQGVTTVASGNAIRGSRVGAGPMGEAERGESAPRLRLSFWCANGHETQPSFASDAQVPETWDCPRCGFPAGQDRDDPPAPPRTEPYKTHLAYVRERRSDADGEAILAEALAKLRGEI</sequence>
<keyword evidence="2" id="KW-0804">Transcription</keyword>
<feature type="binding site" evidence="2">
    <location>
        <position position="80"/>
    </location>
    <ligand>
        <name>Zn(2+)</name>
        <dbReference type="ChEBI" id="CHEBI:29105"/>
    </ligand>
</feature>
<organism evidence="4 5">
    <name type="scientific">Streptomyces gougerotii</name>
    <dbReference type="NCBI Taxonomy" id="53448"/>
    <lineage>
        <taxon>Bacteria</taxon>
        <taxon>Bacillati</taxon>
        <taxon>Actinomycetota</taxon>
        <taxon>Actinomycetes</taxon>
        <taxon>Kitasatosporales</taxon>
        <taxon>Streptomycetaceae</taxon>
        <taxon>Streptomyces</taxon>
        <taxon>Streptomyces diastaticus group</taxon>
    </lineage>
</organism>
<dbReference type="PROSITE" id="PS00202">
    <property type="entry name" value="RUBREDOXIN"/>
    <property type="match status" value="1"/>
</dbReference>
<evidence type="ECO:0000313" key="5">
    <source>
        <dbReference type="Proteomes" id="UP000480804"/>
    </source>
</evidence>
<dbReference type="Pfam" id="PF13397">
    <property type="entry name" value="RbpA"/>
    <property type="match status" value="1"/>
</dbReference>
<comment type="cofactor">
    <cofactor evidence="2">
        <name>Zn(2+)</name>
        <dbReference type="ChEBI" id="CHEBI:29105"/>
    </cofactor>
    <text evidence="2">Bind 1 Zn(2+) per subunit.</text>
</comment>
<keyword evidence="2" id="KW-0862">Zinc</keyword>
<dbReference type="Gene3D" id="2.20.28.270">
    <property type="entry name" value="RNA polymerase-binding protein A"/>
    <property type="match status" value="1"/>
</dbReference>
<keyword evidence="1 2" id="KW-0479">Metal-binding</keyword>
<comment type="subunit">
    <text evidence="2">Forms a complex with the RNAP catalytic core and with free principal sigma factors.</text>
</comment>
<dbReference type="EMBL" id="BLLO01000011">
    <property type="protein sequence ID" value="GFH76033.1"/>
    <property type="molecule type" value="Genomic_DNA"/>
</dbReference>
<dbReference type="HAMAP" id="MF_01483">
    <property type="entry name" value="RbpA"/>
    <property type="match status" value="1"/>
</dbReference>